<evidence type="ECO:0000313" key="1">
    <source>
        <dbReference type="EMBL" id="GBP73406.1"/>
    </source>
</evidence>
<dbReference type="AlphaFoldDB" id="A0A4C1YBE8"/>
<dbReference type="EMBL" id="BGZK01001172">
    <property type="protein sequence ID" value="GBP73406.1"/>
    <property type="molecule type" value="Genomic_DNA"/>
</dbReference>
<protein>
    <submittedName>
        <fullName evidence="1">Uncharacterized protein</fullName>
    </submittedName>
</protein>
<evidence type="ECO:0000313" key="2">
    <source>
        <dbReference type="Proteomes" id="UP000299102"/>
    </source>
</evidence>
<comment type="caution">
    <text evidence="1">The sequence shown here is derived from an EMBL/GenBank/DDBJ whole genome shotgun (WGS) entry which is preliminary data.</text>
</comment>
<accession>A0A4C1YBE8</accession>
<gene>
    <name evidence="1" type="ORF">EVAR_21362_1</name>
</gene>
<proteinExistence type="predicted"/>
<sequence>MHKCRDSRRLQPALSARDPTGRRRDYEVINVDIFIRNVLFYLMRWTIFEDLFTIFSISEEQLKTLKSVMARRQVAGWLNRNMPIINNRCVRPDFKLNKRPRTPPCSAGLDTRLWIARIGTRTF</sequence>
<name>A0A4C1YBE8_EUMVA</name>
<dbReference type="Proteomes" id="UP000299102">
    <property type="component" value="Unassembled WGS sequence"/>
</dbReference>
<organism evidence="1 2">
    <name type="scientific">Eumeta variegata</name>
    <name type="common">Bagworm moth</name>
    <name type="synonym">Eumeta japonica</name>
    <dbReference type="NCBI Taxonomy" id="151549"/>
    <lineage>
        <taxon>Eukaryota</taxon>
        <taxon>Metazoa</taxon>
        <taxon>Ecdysozoa</taxon>
        <taxon>Arthropoda</taxon>
        <taxon>Hexapoda</taxon>
        <taxon>Insecta</taxon>
        <taxon>Pterygota</taxon>
        <taxon>Neoptera</taxon>
        <taxon>Endopterygota</taxon>
        <taxon>Lepidoptera</taxon>
        <taxon>Glossata</taxon>
        <taxon>Ditrysia</taxon>
        <taxon>Tineoidea</taxon>
        <taxon>Psychidae</taxon>
        <taxon>Oiketicinae</taxon>
        <taxon>Eumeta</taxon>
    </lineage>
</organism>
<reference evidence="1 2" key="1">
    <citation type="journal article" date="2019" name="Commun. Biol.">
        <title>The bagworm genome reveals a unique fibroin gene that provides high tensile strength.</title>
        <authorList>
            <person name="Kono N."/>
            <person name="Nakamura H."/>
            <person name="Ohtoshi R."/>
            <person name="Tomita M."/>
            <person name="Numata K."/>
            <person name="Arakawa K."/>
        </authorList>
    </citation>
    <scope>NUCLEOTIDE SEQUENCE [LARGE SCALE GENOMIC DNA]</scope>
</reference>
<keyword evidence="2" id="KW-1185">Reference proteome</keyword>